<evidence type="ECO:0000313" key="3">
    <source>
        <dbReference type="EMBL" id="KIM36678.1"/>
    </source>
</evidence>
<comment type="similarity">
    <text evidence="2">Belongs to the short-chain dehydrogenases/reductases (SDR) family.</text>
</comment>
<evidence type="ECO:0000313" key="4">
    <source>
        <dbReference type="Proteomes" id="UP000053424"/>
    </source>
</evidence>
<evidence type="ECO:0008006" key="5">
    <source>
        <dbReference type="Google" id="ProtNLM"/>
    </source>
</evidence>
<keyword evidence="1" id="KW-0560">Oxidoreductase</keyword>
<dbReference type="Pfam" id="PF00106">
    <property type="entry name" value="adh_short"/>
    <property type="match status" value="1"/>
</dbReference>
<sequence length="322" mass="35120">MGNLSSRGFDPATDLVDLKGKVAIVTGGNTGIGLATVRHLARAGAKVYLAARNESRATGALAQLEFEGLGPGNGEVLWLKLDLSDPRDAKKAAEEFMARETRLDILVNNAGMIKAPYEIGPDGVTTLAIVNYISPYVFTRTLIPLLQQTAKEPNSDVRIVNVTSITHKLIPSSVKFDDVEDFNITYRRRPLAGLTRYAHGKLAMILWTKSLQRRLNEDISAPITVISVHPGGVDTFTHSWPFPRFFKWLVGLTIASPEVGAYNSVFAAAGSRVAEKKEAYEGAYLESQPTGRIAVPNKVTLNEQLGNNLWNITDSFLDKIGV</sequence>
<dbReference type="InterPro" id="IPR002347">
    <property type="entry name" value="SDR_fam"/>
</dbReference>
<organism evidence="3 4">
    <name type="scientific">Hebeloma cylindrosporum</name>
    <dbReference type="NCBI Taxonomy" id="76867"/>
    <lineage>
        <taxon>Eukaryota</taxon>
        <taxon>Fungi</taxon>
        <taxon>Dikarya</taxon>
        <taxon>Basidiomycota</taxon>
        <taxon>Agaricomycotina</taxon>
        <taxon>Agaricomycetes</taxon>
        <taxon>Agaricomycetidae</taxon>
        <taxon>Agaricales</taxon>
        <taxon>Agaricineae</taxon>
        <taxon>Hymenogastraceae</taxon>
        <taxon>Hebeloma</taxon>
    </lineage>
</organism>
<dbReference type="PRINTS" id="PR00080">
    <property type="entry name" value="SDRFAMILY"/>
</dbReference>
<dbReference type="SUPFAM" id="SSF51735">
    <property type="entry name" value="NAD(P)-binding Rossmann-fold domains"/>
    <property type="match status" value="1"/>
</dbReference>
<dbReference type="EMBL" id="KN831803">
    <property type="protein sequence ID" value="KIM36678.1"/>
    <property type="molecule type" value="Genomic_DNA"/>
</dbReference>
<dbReference type="STRING" id="686832.A0A0C2XFI1"/>
<reference evidence="4" key="2">
    <citation type="submission" date="2015-01" db="EMBL/GenBank/DDBJ databases">
        <title>Evolutionary Origins and Diversification of the Mycorrhizal Mutualists.</title>
        <authorList>
            <consortium name="DOE Joint Genome Institute"/>
            <consortium name="Mycorrhizal Genomics Consortium"/>
            <person name="Kohler A."/>
            <person name="Kuo A."/>
            <person name="Nagy L.G."/>
            <person name="Floudas D."/>
            <person name="Copeland A."/>
            <person name="Barry K.W."/>
            <person name="Cichocki N."/>
            <person name="Veneault-Fourrey C."/>
            <person name="LaButti K."/>
            <person name="Lindquist E.A."/>
            <person name="Lipzen A."/>
            <person name="Lundell T."/>
            <person name="Morin E."/>
            <person name="Murat C."/>
            <person name="Riley R."/>
            <person name="Ohm R."/>
            <person name="Sun H."/>
            <person name="Tunlid A."/>
            <person name="Henrissat B."/>
            <person name="Grigoriev I.V."/>
            <person name="Hibbett D.S."/>
            <person name="Martin F."/>
        </authorList>
    </citation>
    <scope>NUCLEOTIDE SEQUENCE [LARGE SCALE GENOMIC DNA]</scope>
    <source>
        <strain evidence="4">h7</strain>
    </source>
</reference>
<dbReference type="PANTHER" id="PTHR43157:SF31">
    <property type="entry name" value="PHOSPHATIDYLINOSITOL-GLYCAN BIOSYNTHESIS CLASS F PROTEIN"/>
    <property type="match status" value="1"/>
</dbReference>
<dbReference type="HOGENOM" id="CLU_010194_44_6_1"/>
<gene>
    <name evidence="3" type="ORF">M413DRAFT_449022</name>
</gene>
<reference evidence="3 4" key="1">
    <citation type="submission" date="2014-04" db="EMBL/GenBank/DDBJ databases">
        <authorList>
            <consortium name="DOE Joint Genome Institute"/>
            <person name="Kuo A."/>
            <person name="Gay G."/>
            <person name="Dore J."/>
            <person name="Kohler A."/>
            <person name="Nagy L.G."/>
            <person name="Floudas D."/>
            <person name="Copeland A."/>
            <person name="Barry K.W."/>
            <person name="Cichocki N."/>
            <person name="Veneault-Fourrey C."/>
            <person name="LaButti K."/>
            <person name="Lindquist E.A."/>
            <person name="Lipzen A."/>
            <person name="Lundell T."/>
            <person name="Morin E."/>
            <person name="Murat C."/>
            <person name="Sun H."/>
            <person name="Tunlid A."/>
            <person name="Henrissat B."/>
            <person name="Grigoriev I.V."/>
            <person name="Hibbett D.S."/>
            <person name="Martin F."/>
            <person name="Nordberg H.P."/>
            <person name="Cantor M.N."/>
            <person name="Hua S.X."/>
        </authorList>
    </citation>
    <scope>NUCLEOTIDE SEQUENCE [LARGE SCALE GENOMIC DNA]</scope>
    <source>
        <strain evidence="4">h7</strain>
    </source>
</reference>
<accession>A0A0C2XFI1</accession>
<proteinExistence type="inferred from homology"/>
<dbReference type="OrthoDB" id="191139at2759"/>
<evidence type="ECO:0000256" key="1">
    <source>
        <dbReference type="ARBA" id="ARBA00023002"/>
    </source>
</evidence>
<dbReference type="GO" id="GO:0016491">
    <property type="term" value="F:oxidoreductase activity"/>
    <property type="evidence" value="ECO:0007669"/>
    <property type="project" value="UniProtKB-KW"/>
</dbReference>
<dbReference type="Gene3D" id="3.40.50.720">
    <property type="entry name" value="NAD(P)-binding Rossmann-like Domain"/>
    <property type="match status" value="1"/>
</dbReference>
<evidence type="ECO:0000256" key="2">
    <source>
        <dbReference type="RuleBase" id="RU000363"/>
    </source>
</evidence>
<dbReference type="InterPro" id="IPR036291">
    <property type="entry name" value="NAD(P)-bd_dom_sf"/>
</dbReference>
<protein>
    <recommendedName>
        <fullName evidence="5">NAD-P-binding protein</fullName>
    </recommendedName>
</protein>
<dbReference type="PANTHER" id="PTHR43157">
    <property type="entry name" value="PHOSPHATIDYLINOSITOL-GLYCAN BIOSYNTHESIS CLASS F PROTEIN-RELATED"/>
    <property type="match status" value="1"/>
</dbReference>
<dbReference type="PRINTS" id="PR00081">
    <property type="entry name" value="GDHRDH"/>
</dbReference>
<name>A0A0C2XFI1_HEBCY</name>
<dbReference type="Proteomes" id="UP000053424">
    <property type="component" value="Unassembled WGS sequence"/>
</dbReference>
<keyword evidence="4" id="KW-1185">Reference proteome</keyword>
<dbReference type="AlphaFoldDB" id="A0A0C2XFI1"/>